<reference evidence="3 4" key="1">
    <citation type="journal article" date="2011" name="Proc. Natl. Acad. Sci. U.S.A.">
        <title>Niche of harmful alga Aureococcus anophagefferens revealed through ecogenomics.</title>
        <authorList>
            <person name="Gobler C.J."/>
            <person name="Berry D.L."/>
            <person name="Dyhrman S.T."/>
            <person name="Wilhelm S.W."/>
            <person name="Salamov A."/>
            <person name="Lobanov A.V."/>
            <person name="Zhang Y."/>
            <person name="Collier J.L."/>
            <person name="Wurch L.L."/>
            <person name="Kustka A.B."/>
            <person name="Dill B.D."/>
            <person name="Shah M."/>
            <person name="VerBerkmoes N.C."/>
            <person name="Kuo A."/>
            <person name="Terry A."/>
            <person name="Pangilinan J."/>
            <person name="Lindquist E.A."/>
            <person name="Lucas S."/>
            <person name="Paulsen I.T."/>
            <person name="Hattenrath-Lehmann T.K."/>
            <person name="Talmage S.C."/>
            <person name="Walker E.A."/>
            <person name="Koch F."/>
            <person name="Burson A.M."/>
            <person name="Marcoval M.A."/>
            <person name="Tang Y.Z."/>
            <person name="Lecleir G.R."/>
            <person name="Coyne K.J."/>
            <person name="Berg G.M."/>
            <person name="Bertrand E.M."/>
            <person name="Saito M.A."/>
            <person name="Gladyshev V.N."/>
            <person name="Grigoriev I.V."/>
        </authorList>
    </citation>
    <scope>NUCLEOTIDE SEQUENCE [LARGE SCALE GENOMIC DNA]</scope>
    <source>
        <strain evidence="4">CCMP 1984</strain>
    </source>
</reference>
<dbReference type="Gene3D" id="3.40.30.10">
    <property type="entry name" value="Glutaredoxin"/>
    <property type="match status" value="1"/>
</dbReference>
<feature type="compositionally biased region" description="Basic residues" evidence="1">
    <location>
        <begin position="357"/>
        <end position="367"/>
    </location>
</feature>
<feature type="compositionally biased region" description="Basic and acidic residues" evidence="1">
    <location>
        <begin position="387"/>
        <end position="396"/>
    </location>
</feature>
<feature type="region of interest" description="Disordered" evidence="1">
    <location>
        <begin position="255"/>
        <end position="274"/>
    </location>
</feature>
<keyword evidence="3" id="KW-0575">Peroxidase</keyword>
<name>F0XX20_AURAN</name>
<dbReference type="InterPro" id="IPR000866">
    <property type="entry name" value="AhpC/TSA"/>
</dbReference>
<accession>F0XX20</accession>
<gene>
    <name evidence="3" type="ORF">AURANDRAFT_19225</name>
</gene>
<dbReference type="GeneID" id="20219103"/>
<feature type="compositionally biased region" description="Basic and acidic residues" evidence="1">
    <location>
        <begin position="255"/>
        <end position="266"/>
    </location>
</feature>
<keyword evidence="3" id="KW-0560">Oxidoreductase</keyword>
<evidence type="ECO:0000313" key="3">
    <source>
        <dbReference type="EMBL" id="EGB12495.1"/>
    </source>
</evidence>
<protein>
    <submittedName>
        <fullName evidence="3">Putative glutathione peroxidase</fullName>
    </submittedName>
</protein>
<feature type="compositionally biased region" description="Polar residues" evidence="1">
    <location>
        <begin position="14"/>
        <end position="24"/>
    </location>
</feature>
<dbReference type="SUPFAM" id="SSF52833">
    <property type="entry name" value="Thioredoxin-like"/>
    <property type="match status" value="1"/>
</dbReference>
<evidence type="ECO:0000313" key="4">
    <source>
        <dbReference type="Proteomes" id="UP000002729"/>
    </source>
</evidence>
<dbReference type="RefSeq" id="XP_009032170.1">
    <property type="nucleotide sequence ID" value="XM_009033922.1"/>
</dbReference>
<feature type="region of interest" description="Disordered" evidence="1">
    <location>
        <begin position="14"/>
        <end position="59"/>
    </location>
</feature>
<keyword evidence="4" id="KW-1185">Reference proteome</keyword>
<feature type="region of interest" description="Disordered" evidence="1">
    <location>
        <begin position="297"/>
        <end position="401"/>
    </location>
</feature>
<dbReference type="KEGG" id="aaf:AURANDRAFT_19225"/>
<feature type="domain" description="Alkyl hydroperoxide reductase subunit C/ Thiol specific antioxidant" evidence="2">
    <location>
        <begin position="81"/>
        <end position="207"/>
    </location>
</feature>
<dbReference type="GO" id="GO:0004601">
    <property type="term" value="F:peroxidase activity"/>
    <property type="evidence" value="ECO:0007669"/>
    <property type="project" value="UniProtKB-KW"/>
</dbReference>
<dbReference type="AlphaFoldDB" id="F0XX20"/>
<organism evidence="4">
    <name type="scientific">Aureococcus anophagefferens</name>
    <name type="common">Harmful bloom alga</name>
    <dbReference type="NCBI Taxonomy" id="44056"/>
    <lineage>
        <taxon>Eukaryota</taxon>
        <taxon>Sar</taxon>
        <taxon>Stramenopiles</taxon>
        <taxon>Ochrophyta</taxon>
        <taxon>Pelagophyceae</taxon>
        <taxon>Pelagomonadales</taxon>
        <taxon>Pelagomonadaceae</taxon>
        <taxon>Aureococcus</taxon>
    </lineage>
</organism>
<dbReference type="Pfam" id="PF00578">
    <property type="entry name" value="AhpC-TSA"/>
    <property type="match status" value="1"/>
</dbReference>
<dbReference type="Proteomes" id="UP000002729">
    <property type="component" value="Unassembled WGS sequence"/>
</dbReference>
<dbReference type="EMBL" id="GL833120">
    <property type="protein sequence ID" value="EGB12495.1"/>
    <property type="molecule type" value="Genomic_DNA"/>
</dbReference>
<evidence type="ECO:0000259" key="2">
    <source>
        <dbReference type="Pfam" id="PF00578"/>
    </source>
</evidence>
<dbReference type="Gene3D" id="3.30.1020.10">
    <property type="entry name" value="Antioxidant, Horf6, Chain A, domain2"/>
    <property type="match status" value="1"/>
</dbReference>
<sequence>MIFGGLRARQRGLSSLYPSAQSADTEAPRLHRRPRIEPVSLHDGRRWRPRNPSRRRHVPERACAPRRAARIALPAQVSCNTTHGIITSMHQHFGSSWALVVTQPEEGNAVGLTELGELERMKHEFAARKVQVYVISCADAGANEDWLRDVHSATGYSVSFPVIHDGDFEICKKLGMMPPGGAPDDEGRLRDLLRGVYLVDTAKRVRVIMHYPASVGWSSYEILRCFDALFRADAQLATPVNWIARRPRPPCFAARARDAPPQEGRDAFLQPEVETSDALRDFPRGLRSIEVPSGQDYLRLTADPRDPASAARFGRRRGDATRRAPSSTAPRRQAQPRRPRQGRLAEVPPRLPVVARRGGHPQRHGHRGGVGGVPRQPRVRGPHGRARRGERGGDPRRRGRQHVLLMRGVFGI</sequence>
<feature type="compositionally biased region" description="Basic residues" evidence="1">
    <location>
        <begin position="377"/>
        <end position="386"/>
    </location>
</feature>
<dbReference type="InParanoid" id="F0XX20"/>
<dbReference type="eggNOG" id="KOG0854">
    <property type="taxonomic scope" value="Eukaryota"/>
</dbReference>
<dbReference type="OrthoDB" id="2996783at2759"/>
<evidence type="ECO:0000256" key="1">
    <source>
        <dbReference type="SAM" id="MobiDB-lite"/>
    </source>
</evidence>
<feature type="compositionally biased region" description="Basic residues" evidence="1">
    <location>
        <begin position="47"/>
        <end position="58"/>
    </location>
</feature>
<proteinExistence type="predicted"/>
<dbReference type="InterPro" id="IPR036249">
    <property type="entry name" value="Thioredoxin-like_sf"/>
</dbReference>